<dbReference type="AlphaFoldDB" id="A0A0E9PMU8"/>
<keyword evidence="1" id="KW-0472">Membrane</keyword>
<organism evidence="2">
    <name type="scientific">Anguilla anguilla</name>
    <name type="common">European freshwater eel</name>
    <name type="synonym">Muraena anguilla</name>
    <dbReference type="NCBI Taxonomy" id="7936"/>
    <lineage>
        <taxon>Eukaryota</taxon>
        <taxon>Metazoa</taxon>
        <taxon>Chordata</taxon>
        <taxon>Craniata</taxon>
        <taxon>Vertebrata</taxon>
        <taxon>Euteleostomi</taxon>
        <taxon>Actinopterygii</taxon>
        <taxon>Neopterygii</taxon>
        <taxon>Teleostei</taxon>
        <taxon>Anguilliformes</taxon>
        <taxon>Anguillidae</taxon>
        <taxon>Anguilla</taxon>
    </lineage>
</organism>
<evidence type="ECO:0000313" key="2">
    <source>
        <dbReference type="EMBL" id="JAH05809.1"/>
    </source>
</evidence>
<feature type="transmembrane region" description="Helical" evidence="1">
    <location>
        <begin position="36"/>
        <end position="57"/>
    </location>
</feature>
<reference evidence="2" key="1">
    <citation type="submission" date="2014-11" db="EMBL/GenBank/DDBJ databases">
        <authorList>
            <person name="Amaro Gonzalez C."/>
        </authorList>
    </citation>
    <scope>NUCLEOTIDE SEQUENCE</scope>
</reference>
<protein>
    <submittedName>
        <fullName evidence="2">Uncharacterized protein</fullName>
    </submittedName>
</protein>
<reference evidence="2" key="2">
    <citation type="journal article" date="2015" name="Fish Shellfish Immunol.">
        <title>Early steps in the European eel (Anguilla anguilla)-Vibrio vulnificus interaction in the gills: Role of the RtxA13 toxin.</title>
        <authorList>
            <person name="Callol A."/>
            <person name="Pajuelo D."/>
            <person name="Ebbesson L."/>
            <person name="Teles M."/>
            <person name="MacKenzie S."/>
            <person name="Amaro C."/>
        </authorList>
    </citation>
    <scope>NUCLEOTIDE SEQUENCE</scope>
</reference>
<evidence type="ECO:0000256" key="1">
    <source>
        <dbReference type="SAM" id="Phobius"/>
    </source>
</evidence>
<proteinExistence type="predicted"/>
<dbReference type="EMBL" id="GBXM01102768">
    <property type="protein sequence ID" value="JAH05809.1"/>
    <property type="molecule type" value="Transcribed_RNA"/>
</dbReference>
<accession>A0A0E9PMU8</accession>
<name>A0A0E9PMU8_ANGAN</name>
<keyword evidence="1" id="KW-0812">Transmembrane</keyword>
<sequence>MYIMRNCVSLDATQKEENRACLFSAPPVILGKYEDLFTIVLFTHFCHTLIHFILNLYRFE</sequence>
<keyword evidence="1" id="KW-1133">Transmembrane helix</keyword>